<dbReference type="PANTHER" id="PTHR43625">
    <property type="entry name" value="AFLATOXIN B1 ALDEHYDE REDUCTASE"/>
    <property type="match status" value="1"/>
</dbReference>
<dbReference type="SUPFAM" id="SSF51430">
    <property type="entry name" value="NAD(P)-linked oxidoreductase"/>
    <property type="match status" value="1"/>
</dbReference>
<dbReference type="InterPro" id="IPR036812">
    <property type="entry name" value="NAD(P)_OxRdtase_dom_sf"/>
</dbReference>
<feature type="domain" description="NADP-dependent oxidoreductase" evidence="2">
    <location>
        <begin position="13"/>
        <end position="310"/>
    </location>
</feature>
<keyword evidence="1" id="KW-0560">Oxidoreductase</keyword>
<evidence type="ECO:0000256" key="1">
    <source>
        <dbReference type="ARBA" id="ARBA00023002"/>
    </source>
</evidence>
<comment type="caution">
    <text evidence="3">The sequence shown here is derived from an EMBL/GenBank/DDBJ whole genome shotgun (WGS) entry which is preliminary data.</text>
</comment>
<organism evidence="3 4">
    <name type="scientific">Plectosphaerella plurivora</name>
    <dbReference type="NCBI Taxonomy" id="936078"/>
    <lineage>
        <taxon>Eukaryota</taxon>
        <taxon>Fungi</taxon>
        <taxon>Dikarya</taxon>
        <taxon>Ascomycota</taxon>
        <taxon>Pezizomycotina</taxon>
        <taxon>Sordariomycetes</taxon>
        <taxon>Hypocreomycetidae</taxon>
        <taxon>Glomerellales</taxon>
        <taxon>Plectosphaerellaceae</taxon>
        <taxon>Plectosphaerella</taxon>
    </lineage>
</organism>
<proteinExistence type="predicted"/>
<dbReference type="GO" id="GO:0005737">
    <property type="term" value="C:cytoplasm"/>
    <property type="evidence" value="ECO:0007669"/>
    <property type="project" value="TreeGrafter"/>
</dbReference>
<dbReference type="InterPro" id="IPR050791">
    <property type="entry name" value="Aldo-Keto_reductase"/>
</dbReference>
<dbReference type="Gene3D" id="3.20.20.100">
    <property type="entry name" value="NADP-dependent oxidoreductase domain"/>
    <property type="match status" value="1"/>
</dbReference>
<dbReference type="Proteomes" id="UP000770015">
    <property type="component" value="Unassembled WGS sequence"/>
</dbReference>
<dbReference type="InterPro" id="IPR023210">
    <property type="entry name" value="NADP_OxRdtase_dom"/>
</dbReference>
<dbReference type="GO" id="GO:0016491">
    <property type="term" value="F:oxidoreductase activity"/>
    <property type="evidence" value="ECO:0007669"/>
    <property type="project" value="UniProtKB-KW"/>
</dbReference>
<dbReference type="EMBL" id="JAGSXJ010000018">
    <property type="protein sequence ID" value="KAH6682159.1"/>
    <property type="molecule type" value="Genomic_DNA"/>
</dbReference>
<keyword evidence="4" id="KW-1185">Reference proteome</keyword>
<evidence type="ECO:0000313" key="4">
    <source>
        <dbReference type="Proteomes" id="UP000770015"/>
    </source>
</evidence>
<dbReference type="Pfam" id="PF00248">
    <property type="entry name" value="Aldo_ket_red"/>
    <property type="match status" value="1"/>
</dbReference>
<dbReference type="PANTHER" id="PTHR43625:SF78">
    <property type="entry name" value="PYRIDOXAL REDUCTASE-RELATED"/>
    <property type="match status" value="1"/>
</dbReference>
<accession>A0A9P8V746</accession>
<name>A0A9P8V746_9PEZI</name>
<reference evidence="3" key="1">
    <citation type="journal article" date="2021" name="Nat. Commun.">
        <title>Genetic determinants of endophytism in the Arabidopsis root mycobiome.</title>
        <authorList>
            <person name="Mesny F."/>
            <person name="Miyauchi S."/>
            <person name="Thiergart T."/>
            <person name="Pickel B."/>
            <person name="Atanasova L."/>
            <person name="Karlsson M."/>
            <person name="Huettel B."/>
            <person name="Barry K.W."/>
            <person name="Haridas S."/>
            <person name="Chen C."/>
            <person name="Bauer D."/>
            <person name="Andreopoulos W."/>
            <person name="Pangilinan J."/>
            <person name="LaButti K."/>
            <person name="Riley R."/>
            <person name="Lipzen A."/>
            <person name="Clum A."/>
            <person name="Drula E."/>
            <person name="Henrissat B."/>
            <person name="Kohler A."/>
            <person name="Grigoriev I.V."/>
            <person name="Martin F.M."/>
            <person name="Hacquard S."/>
        </authorList>
    </citation>
    <scope>NUCLEOTIDE SEQUENCE</scope>
    <source>
        <strain evidence="3">MPI-SDFR-AT-0117</strain>
    </source>
</reference>
<sequence length="329" mass="35697">MPQLAGKTVGAHGLGLMGFTWRQNPVDHDTAFAALRASIEKGMNFWNAGEFYGTPEANSMTLIRAYLDKYPEDADKFVISMKGALAPGLRPDGSPEGVRRSIDNCLKELGPRRQHIELFECARRDHSVPLATTLGVIDKEYVKTGKVGGVALSEVSAVTIDEAVAITNVLAVEVELSLFNTDPLENGIAEACARHNIPLVAYSPLGRGLATGQIRSLADIPEGDFRHHLPRFQPGAFEINLQLAYQIKAMADRKGCTAAQLALGWLTSLQRRPGMPVIIPIPGATTKQRVEDNSVVIELSDEEMAEIDATLAKFEVAGDRYPKGAHINT</sequence>
<gene>
    <name evidence="3" type="ORF">F5X68DRAFT_24241</name>
</gene>
<dbReference type="AlphaFoldDB" id="A0A9P8V746"/>
<dbReference type="CDD" id="cd19077">
    <property type="entry name" value="AKR_AKR8A1-2"/>
    <property type="match status" value="1"/>
</dbReference>
<dbReference type="OrthoDB" id="37537at2759"/>
<evidence type="ECO:0000313" key="3">
    <source>
        <dbReference type="EMBL" id="KAH6682159.1"/>
    </source>
</evidence>
<protein>
    <submittedName>
        <fullName evidence="3">Pyridoxal reductase</fullName>
    </submittedName>
</protein>
<evidence type="ECO:0000259" key="2">
    <source>
        <dbReference type="Pfam" id="PF00248"/>
    </source>
</evidence>